<gene>
    <name evidence="2" type="ORF">FRX31_025556</name>
</gene>
<dbReference type="OrthoDB" id="1938131at2759"/>
<dbReference type="Pfam" id="PF13456">
    <property type="entry name" value="RVT_3"/>
    <property type="match status" value="1"/>
</dbReference>
<reference evidence="2 3" key="1">
    <citation type="submission" date="2020-06" db="EMBL/GenBank/DDBJ databases">
        <title>Transcriptomic and genomic resources for Thalictrum thalictroides and T. hernandezii: Facilitating candidate gene discovery in an emerging model plant lineage.</title>
        <authorList>
            <person name="Arias T."/>
            <person name="Riano-Pachon D.M."/>
            <person name="Di Stilio V.S."/>
        </authorList>
    </citation>
    <scope>NUCLEOTIDE SEQUENCE [LARGE SCALE GENOMIC DNA]</scope>
    <source>
        <strain evidence="3">cv. WT478/WT964</strain>
        <tissue evidence="2">Leaves</tissue>
    </source>
</reference>
<dbReference type="SUPFAM" id="SSF53098">
    <property type="entry name" value="Ribonuclease H-like"/>
    <property type="match status" value="1"/>
</dbReference>
<dbReference type="CDD" id="cd06222">
    <property type="entry name" value="RNase_H_like"/>
    <property type="match status" value="1"/>
</dbReference>
<dbReference type="GO" id="GO:0004523">
    <property type="term" value="F:RNA-DNA hybrid ribonuclease activity"/>
    <property type="evidence" value="ECO:0007669"/>
    <property type="project" value="InterPro"/>
</dbReference>
<accession>A0A7J6VJT8</accession>
<dbReference type="AlphaFoldDB" id="A0A7J6VJT8"/>
<evidence type="ECO:0000259" key="1">
    <source>
        <dbReference type="Pfam" id="PF13456"/>
    </source>
</evidence>
<evidence type="ECO:0000313" key="3">
    <source>
        <dbReference type="Proteomes" id="UP000554482"/>
    </source>
</evidence>
<keyword evidence="3" id="KW-1185">Reference proteome</keyword>
<feature type="domain" description="RNase H type-1" evidence="1">
    <location>
        <begin position="4"/>
        <end position="72"/>
    </location>
</feature>
<dbReference type="EMBL" id="JABWDY010031500">
    <property type="protein sequence ID" value="KAF5184858.1"/>
    <property type="molecule type" value="Genomic_DNA"/>
</dbReference>
<sequence>MKINYDGAAKGCPGEAGIGYIFRNDLGDFQLVLVKGIDIVDNYTVKCRAIIDGVEKAISRGWLGLVEKDSATASLAFKDDQYHGGCRLDGGEPKLK</sequence>
<organism evidence="2 3">
    <name type="scientific">Thalictrum thalictroides</name>
    <name type="common">Rue-anemone</name>
    <name type="synonym">Anemone thalictroides</name>
    <dbReference type="NCBI Taxonomy" id="46969"/>
    <lineage>
        <taxon>Eukaryota</taxon>
        <taxon>Viridiplantae</taxon>
        <taxon>Streptophyta</taxon>
        <taxon>Embryophyta</taxon>
        <taxon>Tracheophyta</taxon>
        <taxon>Spermatophyta</taxon>
        <taxon>Magnoliopsida</taxon>
        <taxon>Ranunculales</taxon>
        <taxon>Ranunculaceae</taxon>
        <taxon>Thalictroideae</taxon>
        <taxon>Thalictrum</taxon>
    </lineage>
</organism>
<dbReference type="GO" id="GO:0003676">
    <property type="term" value="F:nucleic acid binding"/>
    <property type="evidence" value="ECO:0007669"/>
    <property type="project" value="InterPro"/>
</dbReference>
<dbReference type="InterPro" id="IPR044730">
    <property type="entry name" value="RNase_H-like_dom_plant"/>
</dbReference>
<protein>
    <recommendedName>
        <fullName evidence="1">RNase H type-1 domain-containing protein</fullName>
    </recommendedName>
</protein>
<name>A0A7J6VJT8_THATH</name>
<comment type="caution">
    <text evidence="2">The sequence shown here is derived from an EMBL/GenBank/DDBJ whole genome shotgun (WGS) entry which is preliminary data.</text>
</comment>
<dbReference type="Gene3D" id="3.30.420.10">
    <property type="entry name" value="Ribonuclease H-like superfamily/Ribonuclease H"/>
    <property type="match status" value="1"/>
</dbReference>
<dbReference type="InterPro" id="IPR002156">
    <property type="entry name" value="RNaseH_domain"/>
</dbReference>
<evidence type="ECO:0000313" key="2">
    <source>
        <dbReference type="EMBL" id="KAF5184858.1"/>
    </source>
</evidence>
<dbReference type="Proteomes" id="UP000554482">
    <property type="component" value="Unassembled WGS sequence"/>
</dbReference>
<dbReference type="InterPro" id="IPR036397">
    <property type="entry name" value="RNaseH_sf"/>
</dbReference>
<proteinExistence type="predicted"/>
<dbReference type="InterPro" id="IPR012337">
    <property type="entry name" value="RNaseH-like_sf"/>
</dbReference>